<dbReference type="PANTHER" id="PTHR10357">
    <property type="entry name" value="ALPHA-AMYLASE FAMILY MEMBER"/>
    <property type="match status" value="1"/>
</dbReference>
<dbReference type="EMBL" id="CP159373">
    <property type="protein sequence ID" value="XCN72567.1"/>
    <property type="molecule type" value="Genomic_DNA"/>
</dbReference>
<dbReference type="PANTHER" id="PTHR10357:SF179">
    <property type="entry name" value="NEUTRAL AND BASIC AMINO ACID TRANSPORT PROTEIN RBAT"/>
    <property type="match status" value="1"/>
</dbReference>
<dbReference type="InterPro" id="IPR017853">
    <property type="entry name" value="GH"/>
</dbReference>
<accession>A0AAU8LUH8</accession>
<evidence type="ECO:0000259" key="1">
    <source>
        <dbReference type="SMART" id="SM00642"/>
    </source>
</evidence>
<dbReference type="AlphaFoldDB" id="A0AAU8LUH8"/>
<dbReference type="KEGG" id="eaj:Q3M24_20105"/>
<dbReference type="SMART" id="SM00642">
    <property type="entry name" value="Aamy"/>
    <property type="match status" value="1"/>
</dbReference>
<reference evidence="2" key="1">
    <citation type="journal article" date="2024" name="Syst. Appl. Microbiol.">
        <title>First single-strain enrichments of Electrothrix cable bacteria, description of E. aestuarii sp. nov. and E. rattekaaiensis sp. nov., and proposal of a cable bacteria taxonomy following the rules of the SeqCode.</title>
        <authorList>
            <person name="Plum-Jensen L.E."/>
            <person name="Schramm A."/>
            <person name="Marshall I.P.G."/>
        </authorList>
    </citation>
    <scope>NUCLEOTIDE SEQUENCE</scope>
    <source>
        <strain evidence="2">Rat1</strain>
    </source>
</reference>
<gene>
    <name evidence="2" type="ORF">Q3M24_20105</name>
</gene>
<dbReference type="GO" id="GO:0004556">
    <property type="term" value="F:alpha-amylase activity"/>
    <property type="evidence" value="ECO:0007669"/>
    <property type="project" value="TreeGrafter"/>
</dbReference>
<organism evidence="2">
    <name type="scientific">Candidatus Electrothrix aestuarii</name>
    <dbReference type="NCBI Taxonomy" id="3062594"/>
    <lineage>
        <taxon>Bacteria</taxon>
        <taxon>Pseudomonadati</taxon>
        <taxon>Thermodesulfobacteriota</taxon>
        <taxon>Desulfobulbia</taxon>
        <taxon>Desulfobulbales</taxon>
        <taxon>Desulfobulbaceae</taxon>
        <taxon>Candidatus Electrothrix</taxon>
    </lineage>
</organism>
<dbReference type="SUPFAM" id="SSF51445">
    <property type="entry name" value="(Trans)glycosidases"/>
    <property type="match status" value="1"/>
</dbReference>
<keyword evidence="2" id="KW-0378">Hydrolase</keyword>
<evidence type="ECO:0000313" key="2">
    <source>
        <dbReference type="EMBL" id="XCN72567.1"/>
    </source>
</evidence>
<name>A0AAU8LUH8_9BACT</name>
<sequence>MEIIKITMQQLILLLLFFSLSFADVWMGNLKLYDAEVWPEGRAGNYGTVKYFLDEDKGEQVNLKVSVEVYSEGAPPDRVEVEAYTNLNRRDFTKIFESINEANQPDSYWVTKPMQLAKKSGNNYVYRTEFAVNKTGVYRLTTRFRINHGPWQWSRQFDGQRDAAIVVSPRKVLGLTLYEVNPLVIEAFPGNIQQNRSTFEDFTDHENDTFDPFNLSKLRKGMGFNTLWIMPIMPVTKERYNPELNRWVRNESPGSPYATRNYYAINGNLVSSGDELEAKREFQYLVQQADELDLNIFIDMAFNHSGRDVCFGRGGVELGFSRSASALIRYERPAWATSKRNYREHASSMSDLALFAPAERLGEHRWYDAGFDWYFGDYSALGPKSYIGDVSRGGAQDERDLMYTDLNPAGGYDSEVVNVWNYFAYVLPYWLKWTNNGLDGIRADFAQGLPSQAWEYIINKTRQVKWDFVFFAEVLDPDQVLYRTNRLFDVITTVDHYLYRSDTTSMSVLAASLEKEAGMFGYNAAVLHNGTSHDEQGNGNPWLMAARYAVTTASYGVPMVFMSQPLGIPYKIDFQSSWQNIKEWWDKENPKLVAFYKRLNEVRAAHPALRSTKRIFLRKKNGTGFNDDIFSVARWDENEVILVFINLRNHMVNAETFVVPPNLPLHGQYQAVNLVADDPDAPLWPQPQSADALRENGIFVQFRYPNEVQYLALRKVD</sequence>
<feature type="domain" description="Glycosyl hydrolase family 13 catalytic" evidence="1">
    <location>
        <begin position="202"/>
        <end position="603"/>
    </location>
</feature>
<reference evidence="2" key="2">
    <citation type="submission" date="2024-06" db="EMBL/GenBank/DDBJ databases">
        <authorList>
            <person name="Plum-Jensen L.E."/>
            <person name="Schramm A."/>
            <person name="Marshall I.P.G."/>
        </authorList>
    </citation>
    <scope>NUCLEOTIDE SEQUENCE</scope>
    <source>
        <strain evidence="2">Rat1</strain>
    </source>
</reference>
<dbReference type="Gene3D" id="3.20.20.80">
    <property type="entry name" value="Glycosidases"/>
    <property type="match status" value="2"/>
</dbReference>
<dbReference type="GO" id="GO:0009313">
    <property type="term" value="P:oligosaccharide catabolic process"/>
    <property type="evidence" value="ECO:0007669"/>
    <property type="project" value="TreeGrafter"/>
</dbReference>
<protein>
    <submittedName>
        <fullName evidence="2">Alpha-amylase family glycosyl hydrolase</fullName>
    </submittedName>
</protein>
<proteinExistence type="predicted"/>
<dbReference type="InterPro" id="IPR006047">
    <property type="entry name" value="GH13_cat_dom"/>
</dbReference>